<evidence type="ECO:0000256" key="2">
    <source>
        <dbReference type="ARBA" id="ARBA00022908"/>
    </source>
</evidence>
<dbReference type="InterPro" id="IPR050639">
    <property type="entry name" value="SSR_resolvase"/>
</dbReference>
<dbReference type="InterPro" id="IPR009057">
    <property type="entry name" value="Homeodomain-like_sf"/>
</dbReference>
<sequence>MSETDGSKHLTATSYGTLIAVNELLGYARVSTLEQNPDAQVDALSAAGCSRVWIDKASGATTSRPELSDLFSHLRAGDTLVVWRLDRLGRSLPHLLETVQQLEERGIAFRSLTEQIDTSTPGGRLIFAIFGALAEFERNLIRERTQVGLAAARARGRTGGRPPKMTPNKIRQAKKMRDSGMSQLEIAEILGVGRTTLYRYLTDKRSA</sequence>
<organism evidence="5 6">
    <name type="scientific">Rhodococcus ruber</name>
    <dbReference type="NCBI Taxonomy" id="1830"/>
    <lineage>
        <taxon>Bacteria</taxon>
        <taxon>Bacillati</taxon>
        <taxon>Actinomycetota</taxon>
        <taxon>Actinomycetes</taxon>
        <taxon>Mycobacteriales</taxon>
        <taxon>Nocardiaceae</taxon>
        <taxon>Rhodococcus</taxon>
    </lineage>
</organism>
<dbReference type="Gene3D" id="1.10.10.60">
    <property type="entry name" value="Homeodomain-like"/>
    <property type="match status" value="1"/>
</dbReference>
<dbReference type="CDD" id="cd03768">
    <property type="entry name" value="SR_ResInv"/>
    <property type="match status" value="1"/>
</dbReference>
<dbReference type="Proteomes" id="UP000042997">
    <property type="component" value="Unassembled WGS sequence"/>
</dbReference>
<dbReference type="PROSITE" id="PS51736">
    <property type="entry name" value="RECOMBINASES_3"/>
    <property type="match status" value="1"/>
</dbReference>
<dbReference type="SUPFAM" id="SSF53041">
    <property type="entry name" value="Resolvase-like"/>
    <property type="match status" value="1"/>
</dbReference>
<dbReference type="Pfam" id="PF02796">
    <property type="entry name" value="HTH_7"/>
    <property type="match status" value="1"/>
</dbReference>
<dbReference type="GO" id="GO:0000150">
    <property type="term" value="F:DNA strand exchange activity"/>
    <property type="evidence" value="ECO:0007669"/>
    <property type="project" value="InterPro"/>
</dbReference>
<dbReference type="CDD" id="cd00569">
    <property type="entry name" value="HTH_Hin_like"/>
    <property type="match status" value="1"/>
</dbReference>
<dbReference type="GO" id="GO:0003677">
    <property type="term" value="F:DNA binding"/>
    <property type="evidence" value="ECO:0007669"/>
    <property type="project" value="UniProtKB-KW"/>
</dbReference>
<comment type="similarity">
    <text evidence="1">Belongs to the site-specific recombinase resolvase family.</text>
</comment>
<dbReference type="FunFam" id="3.40.50.1390:FF:000001">
    <property type="entry name" value="DNA recombinase"/>
    <property type="match status" value="1"/>
</dbReference>
<protein>
    <submittedName>
        <fullName evidence="5">Site-specific DNA recombinase e14 prophage</fullName>
    </submittedName>
</protein>
<reference evidence="5 6" key="1">
    <citation type="journal article" date="2014" name="Genome Announc.">
        <title>Draft Genome Sequence of Propane- and Butane-Oxidizing Actinobacterium Rhodococcus ruber IEGM 231.</title>
        <authorList>
            <person name="Ivshina I.B."/>
            <person name="Kuyukina M.S."/>
            <person name="Krivoruchko A.V."/>
            <person name="Barbe V."/>
            <person name="Fischer C."/>
        </authorList>
    </citation>
    <scope>NUCLEOTIDE SEQUENCE [LARGE SCALE GENOMIC DNA]</scope>
</reference>
<name>A0A098BN33_9NOCA</name>
<dbReference type="InterPro" id="IPR036162">
    <property type="entry name" value="Resolvase-like_N_sf"/>
</dbReference>
<dbReference type="SUPFAM" id="SSF46689">
    <property type="entry name" value="Homeodomain-like"/>
    <property type="match status" value="1"/>
</dbReference>
<dbReference type="PANTHER" id="PTHR30461:SF2">
    <property type="entry name" value="SERINE RECOMBINASE PINE-RELATED"/>
    <property type="match status" value="1"/>
</dbReference>
<dbReference type="SMART" id="SM00857">
    <property type="entry name" value="Resolvase"/>
    <property type="match status" value="1"/>
</dbReference>
<dbReference type="PANTHER" id="PTHR30461">
    <property type="entry name" value="DNA-INVERTASE FROM LAMBDOID PROPHAGE"/>
    <property type="match status" value="1"/>
</dbReference>
<evidence type="ECO:0000256" key="3">
    <source>
        <dbReference type="ARBA" id="ARBA00023125"/>
    </source>
</evidence>
<dbReference type="Pfam" id="PF00239">
    <property type="entry name" value="Resolvase"/>
    <property type="match status" value="1"/>
</dbReference>
<keyword evidence="3" id="KW-0238">DNA-binding</keyword>
<dbReference type="InterPro" id="IPR001387">
    <property type="entry name" value="Cro/C1-type_HTH"/>
</dbReference>
<dbReference type="InterPro" id="IPR006119">
    <property type="entry name" value="Resolv_N"/>
</dbReference>
<dbReference type="PROSITE" id="PS00397">
    <property type="entry name" value="RECOMBINASES_1"/>
    <property type="match status" value="1"/>
</dbReference>
<keyword evidence="4" id="KW-0233">DNA recombination</keyword>
<dbReference type="GO" id="GO:0015074">
    <property type="term" value="P:DNA integration"/>
    <property type="evidence" value="ECO:0007669"/>
    <property type="project" value="UniProtKB-KW"/>
</dbReference>
<dbReference type="Gene3D" id="3.40.50.1390">
    <property type="entry name" value="Resolvase, N-terminal catalytic domain"/>
    <property type="match status" value="1"/>
</dbReference>
<dbReference type="PROSITE" id="PS00398">
    <property type="entry name" value="RECOMBINASES_2"/>
    <property type="match status" value="1"/>
</dbReference>
<proteinExistence type="inferred from homology"/>
<dbReference type="PROSITE" id="PS50943">
    <property type="entry name" value="HTH_CROC1"/>
    <property type="match status" value="1"/>
</dbReference>
<dbReference type="InterPro" id="IPR006120">
    <property type="entry name" value="Resolvase_HTH_dom"/>
</dbReference>
<evidence type="ECO:0000256" key="4">
    <source>
        <dbReference type="ARBA" id="ARBA00023172"/>
    </source>
</evidence>
<dbReference type="AlphaFoldDB" id="A0A098BN33"/>
<evidence type="ECO:0000256" key="1">
    <source>
        <dbReference type="ARBA" id="ARBA00009913"/>
    </source>
</evidence>
<dbReference type="EMBL" id="CCSD01000075">
    <property type="protein sequence ID" value="CDZ90123.1"/>
    <property type="molecule type" value="Genomic_DNA"/>
</dbReference>
<evidence type="ECO:0000313" key="6">
    <source>
        <dbReference type="Proteomes" id="UP000042997"/>
    </source>
</evidence>
<accession>A0A098BN33</accession>
<gene>
    <name evidence="5" type="primary">pin</name>
    <name evidence="5" type="ORF">RHRU231_620014</name>
</gene>
<dbReference type="InterPro" id="IPR006118">
    <property type="entry name" value="Recombinase_CS"/>
</dbReference>
<evidence type="ECO:0000313" key="5">
    <source>
        <dbReference type="EMBL" id="CDZ90123.1"/>
    </source>
</evidence>
<keyword evidence="2" id="KW-0229">DNA integration</keyword>